<name>A0A1C3NBL4_9ACTN</name>
<proteinExistence type="inferred from homology"/>
<dbReference type="PROSITE" id="PS00061">
    <property type="entry name" value="ADH_SHORT"/>
    <property type="match status" value="1"/>
</dbReference>
<keyword evidence="2" id="KW-0560">Oxidoreductase</keyword>
<evidence type="ECO:0000313" key="3">
    <source>
        <dbReference type="EMBL" id="SBV29994.1"/>
    </source>
</evidence>
<dbReference type="InterPro" id="IPR020904">
    <property type="entry name" value="Sc_DH/Rdtase_CS"/>
</dbReference>
<dbReference type="AlphaFoldDB" id="A0A1C3NBL4"/>
<dbReference type="PATRIC" id="fig|307121.4.peg.5688"/>
<dbReference type="InterPro" id="IPR036291">
    <property type="entry name" value="NAD(P)-bd_dom_sf"/>
</dbReference>
<dbReference type="GO" id="GO:0016491">
    <property type="term" value="F:oxidoreductase activity"/>
    <property type="evidence" value="ECO:0007669"/>
    <property type="project" value="UniProtKB-KW"/>
</dbReference>
<comment type="similarity">
    <text evidence="1">Belongs to the short-chain dehydrogenases/reductases (SDR) family.</text>
</comment>
<reference evidence="4" key="1">
    <citation type="submission" date="2016-06" db="EMBL/GenBank/DDBJ databases">
        <authorList>
            <person name="Varghese N."/>
        </authorList>
    </citation>
    <scope>NUCLEOTIDE SEQUENCE [LARGE SCALE GENOMIC DNA]</scope>
    <source>
        <strain evidence="4">DSM 45344</strain>
    </source>
</reference>
<dbReference type="STRING" id="307121.GA0070620_5581"/>
<gene>
    <name evidence="3" type="ORF">GA0070620_5581</name>
</gene>
<dbReference type="SUPFAM" id="SSF51735">
    <property type="entry name" value="NAD(P)-binding Rossmann-fold domains"/>
    <property type="match status" value="1"/>
</dbReference>
<accession>A0A1C3NBL4</accession>
<dbReference type="InterPro" id="IPR002347">
    <property type="entry name" value="SDR_fam"/>
</dbReference>
<dbReference type="EMBL" id="LT598496">
    <property type="protein sequence ID" value="SBV29994.1"/>
    <property type="molecule type" value="Genomic_DNA"/>
</dbReference>
<evidence type="ECO:0000256" key="2">
    <source>
        <dbReference type="ARBA" id="ARBA00023002"/>
    </source>
</evidence>
<keyword evidence="4" id="KW-1185">Reference proteome</keyword>
<protein>
    <submittedName>
        <fullName evidence="3">NADP-dependent 3-hydroxy acid dehydrogenase YdfG</fullName>
    </submittedName>
</protein>
<dbReference type="PRINTS" id="PR00081">
    <property type="entry name" value="GDHRDH"/>
</dbReference>
<dbReference type="PANTHER" id="PTHR24321">
    <property type="entry name" value="DEHYDROGENASES, SHORT CHAIN"/>
    <property type="match status" value="1"/>
</dbReference>
<dbReference type="Proteomes" id="UP000199393">
    <property type="component" value="Chromosome I"/>
</dbReference>
<dbReference type="Pfam" id="PF00106">
    <property type="entry name" value="adh_short"/>
    <property type="match status" value="1"/>
</dbReference>
<evidence type="ECO:0000256" key="1">
    <source>
        <dbReference type="ARBA" id="ARBA00006484"/>
    </source>
</evidence>
<evidence type="ECO:0000313" key="4">
    <source>
        <dbReference type="Proteomes" id="UP000199393"/>
    </source>
</evidence>
<dbReference type="Gene3D" id="3.40.50.720">
    <property type="entry name" value="NAD(P)-binding Rossmann-like Domain"/>
    <property type="match status" value="1"/>
</dbReference>
<dbReference type="PANTHER" id="PTHR24321:SF8">
    <property type="entry name" value="ESTRADIOL 17-BETA-DEHYDROGENASE 8-RELATED"/>
    <property type="match status" value="1"/>
</dbReference>
<organism evidence="3 4">
    <name type="scientific">Micromonospora krabiensis</name>
    <dbReference type="NCBI Taxonomy" id="307121"/>
    <lineage>
        <taxon>Bacteria</taxon>
        <taxon>Bacillati</taxon>
        <taxon>Actinomycetota</taxon>
        <taxon>Actinomycetes</taxon>
        <taxon>Micromonosporales</taxon>
        <taxon>Micromonosporaceae</taxon>
        <taxon>Micromonospora</taxon>
    </lineage>
</organism>
<sequence>MCPMVRRSVLVTGGTGGLGGAVTAAFREAGWRVVVPERRSTTAESAADDVVRLAADLTEPAGAARAVEAAAGDETVPLRAVVNLVGGYASGGLVHETPIDEFERMLTANLRPTYLVTRAALPHLVAAGGGAVVCVSARAALSPFPGAAGYATAKAAVLAFANAVAVEYRRSGVRANTVLPSVIDTPANRAAQPDADHSRWVAPAEIATVIRFLASDESAPTSGAAVPVYGRA</sequence>